<keyword evidence="15" id="KW-1185">Reference proteome</keyword>
<comment type="caution">
    <text evidence="14">The sequence shown here is derived from an EMBL/GenBank/DDBJ whole genome shotgun (WGS) entry which is preliminary data.</text>
</comment>
<evidence type="ECO:0000256" key="12">
    <source>
        <dbReference type="SAM" id="Phobius"/>
    </source>
</evidence>
<dbReference type="AlphaFoldDB" id="A0AAX6MQB6"/>
<evidence type="ECO:0000256" key="10">
    <source>
        <dbReference type="ARBA" id="ARBA00023136"/>
    </source>
</evidence>
<dbReference type="Pfam" id="PF13639">
    <property type="entry name" value="zf-RING_2"/>
    <property type="match status" value="1"/>
</dbReference>
<evidence type="ECO:0000256" key="11">
    <source>
        <dbReference type="PROSITE-ProRule" id="PRU00175"/>
    </source>
</evidence>
<gene>
    <name evidence="14" type="ORF">Daesc_004564</name>
</gene>
<dbReference type="GO" id="GO:0008270">
    <property type="term" value="F:zinc ion binding"/>
    <property type="evidence" value="ECO:0007669"/>
    <property type="project" value="UniProtKB-KW"/>
</dbReference>
<sequence>MEITWKSIIVFILAFLGLVVILVLCTRWLDLRGKLARLWIRNQEQSETGLSDSIQRALIQLECATEKRPARNSLTELEDAEWLGRSRNPFCIDCRESNESNTADSPICLAHLYPNNSRPSTSSAAGHGADLETGNGISRSATIITVASDAAVEKHKPTQPIHDEVLKMKRCRHVFHAKCLATWFLRKEYRCPVCRVTYYQAEEETEEDYRIPALLPVAVVW</sequence>
<evidence type="ECO:0000256" key="3">
    <source>
        <dbReference type="ARBA" id="ARBA00022679"/>
    </source>
</evidence>
<dbReference type="GO" id="GO:0016740">
    <property type="term" value="F:transferase activity"/>
    <property type="evidence" value="ECO:0007669"/>
    <property type="project" value="UniProtKB-KW"/>
</dbReference>
<dbReference type="PROSITE" id="PS50089">
    <property type="entry name" value="ZF_RING_2"/>
    <property type="match status" value="1"/>
</dbReference>
<feature type="transmembrane region" description="Helical" evidence="12">
    <location>
        <begin position="6"/>
        <end position="29"/>
    </location>
</feature>
<name>A0AAX6MQB6_9PEZI</name>
<evidence type="ECO:0000256" key="4">
    <source>
        <dbReference type="ARBA" id="ARBA00022692"/>
    </source>
</evidence>
<keyword evidence="7" id="KW-0833">Ubl conjugation pathway</keyword>
<keyword evidence="10 12" id="KW-0472">Membrane</keyword>
<keyword evidence="6 11" id="KW-0863">Zinc-finger</keyword>
<dbReference type="InterPro" id="IPR001841">
    <property type="entry name" value="Znf_RING"/>
</dbReference>
<dbReference type="SUPFAM" id="SSF57850">
    <property type="entry name" value="RING/U-box"/>
    <property type="match status" value="1"/>
</dbReference>
<feature type="domain" description="RING-type" evidence="13">
    <location>
        <begin position="171"/>
        <end position="195"/>
    </location>
</feature>
<evidence type="ECO:0000256" key="6">
    <source>
        <dbReference type="ARBA" id="ARBA00022771"/>
    </source>
</evidence>
<dbReference type="PANTHER" id="PTHR45768">
    <property type="entry name" value="E3 UBIQUITIN-PROTEIN LIGASE RNF13-LIKE"/>
    <property type="match status" value="1"/>
</dbReference>
<protein>
    <recommendedName>
        <fullName evidence="13">RING-type domain-containing protein</fullName>
    </recommendedName>
</protein>
<keyword evidence="9 12" id="KW-1133">Transmembrane helix</keyword>
<evidence type="ECO:0000256" key="1">
    <source>
        <dbReference type="ARBA" id="ARBA00004167"/>
    </source>
</evidence>
<evidence type="ECO:0000256" key="2">
    <source>
        <dbReference type="ARBA" id="ARBA00004906"/>
    </source>
</evidence>
<dbReference type="EMBL" id="JBANMG010000004">
    <property type="protein sequence ID" value="KAK6954597.1"/>
    <property type="molecule type" value="Genomic_DNA"/>
</dbReference>
<keyword evidence="5" id="KW-0479">Metal-binding</keyword>
<evidence type="ECO:0000313" key="14">
    <source>
        <dbReference type="EMBL" id="KAK6954597.1"/>
    </source>
</evidence>
<evidence type="ECO:0000256" key="9">
    <source>
        <dbReference type="ARBA" id="ARBA00022989"/>
    </source>
</evidence>
<keyword evidence="4 12" id="KW-0812">Transmembrane</keyword>
<dbReference type="PANTHER" id="PTHR45768:SF18">
    <property type="entry name" value="RING-H2 FINGER PROTEIN ATL47-RELATED"/>
    <property type="match status" value="1"/>
</dbReference>
<keyword evidence="3" id="KW-0808">Transferase</keyword>
<dbReference type="Gene3D" id="3.30.40.10">
    <property type="entry name" value="Zinc/RING finger domain, C3HC4 (zinc finger)"/>
    <property type="match status" value="1"/>
</dbReference>
<keyword evidence="8" id="KW-0862">Zinc</keyword>
<reference evidence="14 15" key="1">
    <citation type="journal article" date="2024" name="Front Chem Biol">
        <title>Unveiling the potential of Daldinia eschscholtzii MFLUCC 19-0629 through bioactivity and bioinformatics studies for enhanced sustainable agriculture production.</title>
        <authorList>
            <person name="Brooks S."/>
            <person name="Weaver J.A."/>
            <person name="Klomchit A."/>
            <person name="Alharthi S.A."/>
            <person name="Onlamun T."/>
            <person name="Nurani R."/>
            <person name="Vong T.K."/>
            <person name="Alberti F."/>
            <person name="Greco C."/>
        </authorList>
    </citation>
    <scope>NUCLEOTIDE SEQUENCE [LARGE SCALE GENOMIC DNA]</scope>
    <source>
        <strain evidence="14">MFLUCC 19-0629</strain>
    </source>
</reference>
<dbReference type="Proteomes" id="UP001369815">
    <property type="component" value="Unassembled WGS sequence"/>
</dbReference>
<evidence type="ECO:0000313" key="15">
    <source>
        <dbReference type="Proteomes" id="UP001369815"/>
    </source>
</evidence>
<accession>A0AAX6MQB6</accession>
<evidence type="ECO:0000259" key="13">
    <source>
        <dbReference type="PROSITE" id="PS50089"/>
    </source>
</evidence>
<dbReference type="GO" id="GO:0016020">
    <property type="term" value="C:membrane"/>
    <property type="evidence" value="ECO:0007669"/>
    <property type="project" value="UniProtKB-SubCell"/>
</dbReference>
<comment type="pathway">
    <text evidence="2">Protein modification; protein ubiquitination.</text>
</comment>
<dbReference type="InterPro" id="IPR013083">
    <property type="entry name" value="Znf_RING/FYVE/PHD"/>
</dbReference>
<comment type="subcellular location">
    <subcellularLocation>
        <location evidence="1">Membrane</location>
        <topology evidence="1">Single-pass membrane protein</topology>
    </subcellularLocation>
</comment>
<evidence type="ECO:0000256" key="5">
    <source>
        <dbReference type="ARBA" id="ARBA00022723"/>
    </source>
</evidence>
<evidence type="ECO:0000256" key="8">
    <source>
        <dbReference type="ARBA" id="ARBA00022833"/>
    </source>
</evidence>
<evidence type="ECO:0000256" key="7">
    <source>
        <dbReference type="ARBA" id="ARBA00022786"/>
    </source>
</evidence>
<proteinExistence type="predicted"/>
<organism evidence="14 15">
    <name type="scientific">Daldinia eschscholtzii</name>
    <dbReference type="NCBI Taxonomy" id="292717"/>
    <lineage>
        <taxon>Eukaryota</taxon>
        <taxon>Fungi</taxon>
        <taxon>Dikarya</taxon>
        <taxon>Ascomycota</taxon>
        <taxon>Pezizomycotina</taxon>
        <taxon>Sordariomycetes</taxon>
        <taxon>Xylariomycetidae</taxon>
        <taxon>Xylariales</taxon>
        <taxon>Hypoxylaceae</taxon>
        <taxon>Daldinia</taxon>
    </lineage>
</organism>